<dbReference type="EMBL" id="MLYV02001032">
    <property type="protein sequence ID" value="PSR74036.1"/>
    <property type="molecule type" value="Genomic_DNA"/>
</dbReference>
<dbReference type="Proteomes" id="UP000186601">
    <property type="component" value="Unassembled WGS sequence"/>
</dbReference>
<feature type="compositionally biased region" description="Low complexity" evidence="1">
    <location>
        <begin position="328"/>
        <end position="348"/>
    </location>
</feature>
<feature type="region of interest" description="Disordered" evidence="1">
    <location>
        <begin position="328"/>
        <end position="378"/>
    </location>
</feature>
<reference evidence="3 4" key="1">
    <citation type="submission" date="2018-02" db="EMBL/GenBank/DDBJ databases">
        <title>Genome sequence of the basidiomycete white-rot fungus Phlebia centrifuga.</title>
        <authorList>
            <person name="Granchi Z."/>
            <person name="Peng M."/>
            <person name="de Vries R.P."/>
            <person name="Hilden K."/>
            <person name="Makela M.R."/>
            <person name="Grigoriev I."/>
            <person name="Riley R."/>
        </authorList>
    </citation>
    <scope>NUCLEOTIDE SEQUENCE [LARGE SCALE GENOMIC DNA]</scope>
    <source>
        <strain evidence="3 4">FBCC195</strain>
    </source>
</reference>
<dbReference type="OrthoDB" id="3981028at2759"/>
<keyword evidence="4" id="KW-1185">Reference proteome</keyword>
<feature type="compositionally biased region" description="Basic residues" evidence="1">
    <location>
        <begin position="349"/>
        <end position="359"/>
    </location>
</feature>
<accession>A0A2R6NNM5</accession>
<feature type="compositionally biased region" description="Low complexity" evidence="1">
    <location>
        <begin position="264"/>
        <end position="281"/>
    </location>
</feature>
<sequence>MTLTSQDTATNSSSSIALKPAQPSPPVESSTAASLRSLYPRAAKAFLQRDIALTHSLLSSAFAQISPPAFAGGDELSIHRRKWDILRITLETTIYASPPTSEDPKAFPAPLRANQMQSPPSLVTSFHTRSLQLFTPTMPPTRPSAFFLPHQILVTLILSSLKLGCPEVGRWIIEDWLARRVPDMSEITQEGYTKVLELYCMQILPRLEEWEYAEDFLQYERELEPDLRNRMIETIRARHAEVVADKNIKAALRLQPNVVPPSPASSRSVSPASNSSGSSSSTQTATPLSPRPGVEKGKGKERARGTINGLTSLTSSSIMSSLAASSSTQSLASAETSRTVTPASAARNRSSHRNSKNRTRKEDGSVQNGDARTSHEKSIIALPRSTSSVRPPAVHAPSTLALVRSYIESTFRDASKSKMTAFCLFFVVFPLLSLAFRVRRRRVTVGGGGTADEVRRRLRGVQTGPGVGGGLMRMWAETLRAVSDTVKMAGRGLV</sequence>
<keyword evidence="2" id="KW-1133">Transmembrane helix</keyword>
<feature type="region of interest" description="Disordered" evidence="1">
    <location>
        <begin position="1"/>
        <end position="32"/>
    </location>
</feature>
<feature type="compositionally biased region" description="Basic and acidic residues" evidence="1">
    <location>
        <begin position="293"/>
        <end position="304"/>
    </location>
</feature>
<name>A0A2R6NNM5_9APHY</name>
<dbReference type="STRING" id="98765.A0A2R6NNM5"/>
<feature type="compositionally biased region" description="Polar residues" evidence="1">
    <location>
        <begin position="1"/>
        <end position="16"/>
    </location>
</feature>
<evidence type="ECO:0000256" key="1">
    <source>
        <dbReference type="SAM" id="MobiDB-lite"/>
    </source>
</evidence>
<keyword evidence="2" id="KW-0472">Membrane</keyword>
<feature type="transmembrane region" description="Helical" evidence="2">
    <location>
        <begin position="419"/>
        <end position="436"/>
    </location>
</feature>
<evidence type="ECO:0000313" key="4">
    <source>
        <dbReference type="Proteomes" id="UP000186601"/>
    </source>
</evidence>
<keyword evidence="2" id="KW-0812">Transmembrane</keyword>
<gene>
    <name evidence="3" type="ORF">PHLCEN_2v10175</name>
</gene>
<feature type="region of interest" description="Disordered" evidence="1">
    <location>
        <begin position="254"/>
        <end position="312"/>
    </location>
</feature>
<protein>
    <submittedName>
        <fullName evidence="3">Uncharacterized protein</fullName>
    </submittedName>
</protein>
<proteinExistence type="predicted"/>
<dbReference type="AlphaFoldDB" id="A0A2R6NNM5"/>
<organism evidence="3 4">
    <name type="scientific">Hermanssonia centrifuga</name>
    <dbReference type="NCBI Taxonomy" id="98765"/>
    <lineage>
        <taxon>Eukaryota</taxon>
        <taxon>Fungi</taxon>
        <taxon>Dikarya</taxon>
        <taxon>Basidiomycota</taxon>
        <taxon>Agaricomycotina</taxon>
        <taxon>Agaricomycetes</taxon>
        <taxon>Polyporales</taxon>
        <taxon>Meruliaceae</taxon>
        <taxon>Hermanssonia</taxon>
    </lineage>
</organism>
<evidence type="ECO:0000313" key="3">
    <source>
        <dbReference type="EMBL" id="PSR74036.1"/>
    </source>
</evidence>
<evidence type="ECO:0000256" key="2">
    <source>
        <dbReference type="SAM" id="Phobius"/>
    </source>
</evidence>
<comment type="caution">
    <text evidence="3">The sequence shown here is derived from an EMBL/GenBank/DDBJ whole genome shotgun (WGS) entry which is preliminary data.</text>
</comment>